<protein>
    <submittedName>
        <fullName evidence="4">ATP adenylyltransferase</fullName>
    </submittedName>
</protein>
<feature type="active site" description="Nucleophile" evidence="1">
    <location>
        <position position="168"/>
    </location>
</feature>
<evidence type="ECO:0000313" key="5">
    <source>
        <dbReference type="Proteomes" id="UP000265618"/>
    </source>
</evidence>
<dbReference type="InterPro" id="IPR019200">
    <property type="entry name" value="ATP_adenylylTrfase_C"/>
</dbReference>
<comment type="caution">
    <text evidence="4">The sequence shown here is derived from an EMBL/GenBank/DDBJ whole genome shotgun (WGS) entry which is preliminary data.</text>
</comment>
<dbReference type="Proteomes" id="UP000265618">
    <property type="component" value="Unassembled WGS sequence"/>
</dbReference>
<dbReference type="OrthoDB" id="4534at2759"/>
<reference evidence="4 5" key="1">
    <citation type="journal article" date="2018" name="PLoS ONE">
        <title>The draft genome of Kipferlia bialata reveals reductive genome evolution in fornicate parasites.</title>
        <authorList>
            <person name="Tanifuji G."/>
            <person name="Takabayashi S."/>
            <person name="Kume K."/>
            <person name="Takagi M."/>
            <person name="Nakayama T."/>
            <person name="Kamikawa R."/>
            <person name="Inagaki Y."/>
            <person name="Hashimoto T."/>
        </authorList>
    </citation>
    <scope>NUCLEOTIDE SEQUENCE [LARGE SCALE GENOMIC DNA]</scope>
    <source>
        <strain evidence="4">NY0173</strain>
    </source>
</reference>
<dbReference type="GO" id="GO:0003877">
    <property type="term" value="F:ATP:ADP adenylyltransferase activity"/>
    <property type="evidence" value="ECO:0007669"/>
    <property type="project" value="InterPro"/>
</dbReference>
<dbReference type="PANTHER" id="PTHR38420:SF1">
    <property type="entry name" value="PUTATIVE (AFU_ORTHOLOGUE AFUA_5G14690)-RELATED"/>
    <property type="match status" value="1"/>
</dbReference>
<dbReference type="EMBL" id="BDIP01000252">
    <property type="protein sequence ID" value="GIQ80839.1"/>
    <property type="molecule type" value="Genomic_DNA"/>
</dbReference>
<proteinExistence type="predicted"/>
<dbReference type="InterPro" id="IPR045759">
    <property type="entry name" value="Ap4A_phos1/2_N"/>
</dbReference>
<dbReference type="Pfam" id="PF19327">
    <property type="entry name" value="Ap4A_phos_N"/>
    <property type="match status" value="1"/>
</dbReference>
<feature type="domain" description="Ap4A phosphorylase 1/2 N-terminal" evidence="3">
    <location>
        <begin position="13"/>
        <end position="177"/>
    </location>
</feature>
<dbReference type="Gene3D" id="3.30.428.70">
    <property type="match status" value="1"/>
</dbReference>
<sequence length="311" mass="34215">MSKGWNFHHGDHHDLSSEMLMARVAEVTETAVESGALKSIMTETESVIEEGIEFELRSISSYRRKSAAKKARDPDFNPFLPFERALYVCDVPGSTSTPDGAETPYVCVLNKFNVVERHMLIITRAFELQTHALTLGDFSALAHVLREVDGLCFYNSGAESGASQRHKHMQLLPTSATPFDTHFQGFRDDTPSRIPALEFAHLGMNLPYDESTRPSGIALMSVYTTLMGGLGITVGADGESSAPYNMLATRHWMMLVPRTRESVCEPNDLAGDTGVSLNSLAFVGKLLVKDRAQKETLLRVGLMKALSSVTE</sequence>
<keyword evidence="4" id="KW-0548">Nucleotidyltransferase</keyword>
<gene>
    <name evidence="4" type="ORF">KIPB_001704</name>
</gene>
<name>A0A9K3CSE1_9EUKA</name>
<dbReference type="SUPFAM" id="SSF54197">
    <property type="entry name" value="HIT-like"/>
    <property type="match status" value="1"/>
</dbReference>
<evidence type="ECO:0000259" key="3">
    <source>
        <dbReference type="Pfam" id="PF19327"/>
    </source>
</evidence>
<organism evidence="4 5">
    <name type="scientific">Kipferlia bialata</name>
    <dbReference type="NCBI Taxonomy" id="797122"/>
    <lineage>
        <taxon>Eukaryota</taxon>
        <taxon>Metamonada</taxon>
        <taxon>Carpediemonas-like organisms</taxon>
        <taxon>Kipferlia</taxon>
    </lineage>
</organism>
<dbReference type="AlphaFoldDB" id="A0A9K3CSE1"/>
<feature type="domain" description="ATP adenylyltransferase C-terminal" evidence="2">
    <location>
        <begin position="196"/>
        <end position="309"/>
    </location>
</feature>
<dbReference type="Pfam" id="PF09830">
    <property type="entry name" value="ATP_transf"/>
    <property type="match status" value="1"/>
</dbReference>
<accession>A0A9K3CSE1</accession>
<dbReference type="InterPro" id="IPR036265">
    <property type="entry name" value="HIT-like_sf"/>
</dbReference>
<dbReference type="GO" id="GO:0009117">
    <property type="term" value="P:nucleotide metabolic process"/>
    <property type="evidence" value="ECO:0007669"/>
    <property type="project" value="InterPro"/>
</dbReference>
<evidence type="ECO:0000259" key="2">
    <source>
        <dbReference type="Pfam" id="PF09830"/>
    </source>
</evidence>
<dbReference type="PIRSF" id="PIRSF000846">
    <property type="entry name" value="ATP_adenylyltr"/>
    <property type="match status" value="1"/>
</dbReference>
<keyword evidence="4" id="KW-0808">Transferase</keyword>
<dbReference type="GO" id="GO:0005524">
    <property type="term" value="F:ATP binding"/>
    <property type="evidence" value="ECO:0007669"/>
    <property type="project" value="InterPro"/>
</dbReference>
<evidence type="ECO:0000313" key="4">
    <source>
        <dbReference type="EMBL" id="GIQ80839.1"/>
    </source>
</evidence>
<dbReference type="PANTHER" id="PTHR38420">
    <property type="entry name" value="AP-4-A PHOSPHORYLASE II"/>
    <property type="match status" value="1"/>
</dbReference>
<dbReference type="InterPro" id="IPR009163">
    <property type="entry name" value="Ap4A_phos1/2"/>
</dbReference>
<evidence type="ECO:0000256" key="1">
    <source>
        <dbReference type="PIRSR" id="PIRSR000846-1"/>
    </source>
</evidence>
<dbReference type="InterPro" id="IPR043171">
    <property type="entry name" value="Ap4A_phos1/2-like"/>
</dbReference>
<keyword evidence="5" id="KW-1185">Reference proteome</keyword>